<evidence type="ECO:0000256" key="2">
    <source>
        <dbReference type="ARBA" id="ARBA00023015"/>
    </source>
</evidence>
<keyword evidence="4" id="KW-0804">Transcription</keyword>
<keyword evidence="2" id="KW-0805">Transcription regulation</keyword>
<dbReference type="Gene3D" id="1.10.10.60">
    <property type="entry name" value="Homeodomain-like"/>
    <property type="match status" value="1"/>
</dbReference>
<dbReference type="SUPFAM" id="SSF46689">
    <property type="entry name" value="Homeodomain-like"/>
    <property type="match status" value="1"/>
</dbReference>
<keyword evidence="1" id="KW-0678">Repressor</keyword>
<proteinExistence type="predicted"/>
<evidence type="ECO:0000259" key="6">
    <source>
        <dbReference type="PROSITE" id="PS50977"/>
    </source>
</evidence>
<gene>
    <name evidence="7" type="ORF">ACFQRF_05835</name>
</gene>
<dbReference type="RefSeq" id="WP_379869469.1">
    <property type="nucleotide sequence ID" value="NZ_JBHTBH010000002.1"/>
</dbReference>
<evidence type="ECO:0000313" key="8">
    <source>
        <dbReference type="Proteomes" id="UP001596540"/>
    </source>
</evidence>
<dbReference type="Proteomes" id="UP001596540">
    <property type="component" value="Unassembled WGS sequence"/>
</dbReference>
<dbReference type="InterPro" id="IPR001647">
    <property type="entry name" value="HTH_TetR"/>
</dbReference>
<dbReference type="InterPro" id="IPR050109">
    <property type="entry name" value="HTH-type_TetR-like_transc_reg"/>
</dbReference>
<dbReference type="Gene3D" id="1.10.357.10">
    <property type="entry name" value="Tetracycline Repressor, domain 2"/>
    <property type="match status" value="1"/>
</dbReference>
<dbReference type="EMBL" id="JBHTBH010000002">
    <property type="protein sequence ID" value="MFC7327258.1"/>
    <property type="molecule type" value="Genomic_DNA"/>
</dbReference>
<dbReference type="PANTHER" id="PTHR30055">
    <property type="entry name" value="HTH-TYPE TRANSCRIPTIONAL REGULATOR RUTR"/>
    <property type="match status" value="1"/>
</dbReference>
<evidence type="ECO:0000256" key="5">
    <source>
        <dbReference type="PROSITE-ProRule" id="PRU00335"/>
    </source>
</evidence>
<organism evidence="7 8">
    <name type="scientific">Marinactinospora rubrisoli</name>
    <dbReference type="NCBI Taxonomy" id="2715399"/>
    <lineage>
        <taxon>Bacteria</taxon>
        <taxon>Bacillati</taxon>
        <taxon>Actinomycetota</taxon>
        <taxon>Actinomycetes</taxon>
        <taxon>Streptosporangiales</taxon>
        <taxon>Nocardiopsidaceae</taxon>
        <taxon>Marinactinospora</taxon>
    </lineage>
</organism>
<dbReference type="Pfam" id="PF17932">
    <property type="entry name" value="TetR_C_24"/>
    <property type="match status" value="1"/>
</dbReference>
<dbReference type="PANTHER" id="PTHR30055:SF175">
    <property type="entry name" value="HTH-TYPE TRANSCRIPTIONAL REPRESSOR KSTR2"/>
    <property type="match status" value="1"/>
</dbReference>
<feature type="domain" description="HTH tetR-type" evidence="6">
    <location>
        <begin position="1"/>
        <end position="59"/>
    </location>
</feature>
<keyword evidence="3 5" id="KW-0238">DNA-binding</keyword>
<dbReference type="InterPro" id="IPR041490">
    <property type="entry name" value="KstR2_TetR_C"/>
</dbReference>
<dbReference type="PRINTS" id="PR00455">
    <property type="entry name" value="HTHTETR"/>
</dbReference>
<sequence>MRRRLLAVATRLFAERGIDRTSLRDVADAAHVTERLLHRHYAGKAALLDAVCARAARRDADRLERIAARPVPVVERVRAAAADAVAAAVSEPDDTTVVFRAYRPAVAERCRAVRAARHRYRVLFRALIAEGQRSGAFTTQVPADIVVDFFLGSVHHLSTWYRPADGRSVSDVGSVYADQLLDALRAARPAA</sequence>
<dbReference type="SUPFAM" id="SSF48498">
    <property type="entry name" value="Tetracyclin repressor-like, C-terminal domain"/>
    <property type="match status" value="1"/>
</dbReference>
<evidence type="ECO:0000256" key="4">
    <source>
        <dbReference type="ARBA" id="ARBA00023163"/>
    </source>
</evidence>
<dbReference type="PROSITE" id="PS50977">
    <property type="entry name" value="HTH_TETR_2"/>
    <property type="match status" value="1"/>
</dbReference>
<comment type="caution">
    <text evidence="7">The sequence shown here is derived from an EMBL/GenBank/DDBJ whole genome shotgun (WGS) entry which is preliminary data.</text>
</comment>
<feature type="DNA-binding region" description="H-T-H motif" evidence="5">
    <location>
        <begin position="22"/>
        <end position="41"/>
    </location>
</feature>
<keyword evidence="8" id="KW-1185">Reference proteome</keyword>
<evidence type="ECO:0000313" key="7">
    <source>
        <dbReference type="EMBL" id="MFC7327258.1"/>
    </source>
</evidence>
<protein>
    <submittedName>
        <fullName evidence="7">TetR family transcriptional regulator</fullName>
    </submittedName>
</protein>
<dbReference type="InterPro" id="IPR009057">
    <property type="entry name" value="Homeodomain-like_sf"/>
</dbReference>
<accession>A0ABW2KB99</accession>
<dbReference type="InterPro" id="IPR036271">
    <property type="entry name" value="Tet_transcr_reg_TetR-rel_C_sf"/>
</dbReference>
<reference evidence="8" key="1">
    <citation type="journal article" date="2019" name="Int. J. Syst. Evol. Microbiol.">
        <title>The Global Catalogue of Microorganisms (GCM) 10K type strain sequencing project: providing services to taxonomists for standard genome sequencing and annotation.</title>
        <authorList>
            <consortium name="The Broad Institute Genomics Platform"/>
            <consortium name="The Broad Institute Genome Sequencing Center for Infectious Disease"/>
            <person name="Wu L."/>
            <person name="Ma J."/>
        </authorList>
    </citation>
    <scope>NUCLEOTIDE SEQUENCE [LARGE SCALE GENOMIC DNA]</scope>
    <source>
        <strain evidence="8">CGMCC 4.7382</strain>
    </source>
</reference>
<evidence type="ECO:0000256" key="3">
    <source>
        <dbReference type="ARBA" id="ARBA00023125"/>
    </source>
</evidence>
<dbReference type="Pfam" id="PF00440">
    <property type="entry name" value="TetR_N"/>
    <property type="match status" value="1"/>
</dbReference>
<evidence type="ECO:0000256" key="1">
    <source>
        <dbReference type="ARBA" id="ARBA00022491"/>
    </source>
</evidence>
<name>A0ABW2KB99_9ACTN</name>